<keyword evidence="5" id="KW-0472">Membrane</keyword>
<feature type="transmembrane region" description="Helical" evidence="5">
    <location>
        <begin position="18"/>
        <end position="38"/>
    </location>
</feature>
<dbReference type="SMART" id="SM00448">
    <property type="entry name" value="REC"/>
    <property type="match status" value="1"/>
</dbReference>
<dbReference type="SUPFAM" id="SSF55874">
    <property type="entry name" value="ATPase domain of HSP90 chaperone/DNA topoisomerase II/histidine kinase"/>
    <property type="match status" value="1"/>
</dbReference>
<evidence type="ECO:0000256" key="5">
    <source>
        <dbReference type="SAM" id="Phobius"/>
    </source>
</evidence>
<keyword evidence="8" id="KW-0808">Transferase</keyword>
<dbReference type="InterPro" id="IPR011006">
    <property type="entry name" value="CheY-like_superfamily"/>
</dbReference>
<dbReference type="PANTHER" id="PTHR43065:SF49">
    <property type="entry name" value="HISTIDINE KINASE"/>
    <property type="match status" value="1"/>
</dbReference>
<dbReference type="SMART" id="SM00387">
    <property type="entry name" value="HATPase_c"/>
    <property type="match status" value="1"/>
</dbReference>
<dbReference type="Pfam" id="PF02518">
    <property type="entry name" value="HATPase_c"/>
    <property type="match status" value="1"/>
</dbReference>
<dbReference type="STRING" id="1122133.SAMN02745157_1654"/>
<sequence length="724" mass="78798">MPFSTAKQLRLNLDVTRLVALMGMLGILLTLATTAYLAQREYQQRFRDAKNELVTEAFFLSDHANRLFEVAMIALSSARSLAAGRSWDDIANNPQLARQFRDLASAIPYIEDVWLNDSTGQLRATSFAFPAPKSDASDRENFKASQLPVDELFVGPLIRGKVTRRPTFLLSNRMQTADGGFNGMVSVTADLAYFSDYWQGVALPYDARVTITRVPTLEVLAEFPERSERPATPEGLGKSVAYAPGDGEYASEGPNGRFGAFRKVGDHPIYLTVDISDAAVVAGWKSWLANILPVPAIAIALFGVLSWLAIRDSRMRHASQLSLAAANEGLLVEMKRRESAEDQLRQLQKIEAIGQLTGGIAHDFNNMLAIIVGSLGLMEKRLKRGERDIEKYLTSAQEGASRAAALTQRLLAFARKQPLAPQTIDPNRFVAGMSDLLQRTLTESIRIETVLAAGLWKVRVDPAQLENALLNLSVNARDAMPQGGRLTIETANASIDPAYSAANGDVPAGQYAMIAVTDTGTGMPPEIIKRVFEPFFTTKGIGKGSGLGLSQVYGFVRQSGGQVTIYSELGQGSTVKIYLPRHYGVDAEFDKDQPAVDGRPTGSPDEVILVVEDEAGVRQLSVEALRDLGYTVIDASGAGRALELIETNSRIDLLFTDIIMPDINGRELADRARALRPLMKVLYTTGYTRNAVVHNGLLDPGVRLLGKPFSIDQLAASVRAALDS</sequence>
<dbReference type="InterPro" id="IPR003594">
    <property type="entry name" value="HATPase_dom"/>
</dbReference>
<dbReference type="InterPro" id="IPR036097">
    <property type="entry name" value="HisK_dim/P_sf"/>
</dbReference>
<dbReference type="Proteomes" id="UP000184485">
    <property type="component" value="Unassembled WGS sequence"/>
</dbReference>
<dbReference type="RefSeq" id="WP_244540166.1">
    <property type="nucleotide sequence ID" value="NZ_FQUP01000001.1"/>
</dbReference>
<evidence type="ECO:0000313" key="9">
    <source>
        <dbReference type="Proteomes" id="UP000184485"/>
    </source>
</evidence>
<dbReference type="Gene3D" id="3.30.450.20">
    <property type="entry name" value="PAS domain"/>
    <property type="match status" value="1"/>
</dbReference>
<dbReference type="GO" id="GO:0000155">
    <property type="term" value="F:phosphorelay sensor kinase activity"/>
    <property type="evidence" value="ECO:0007669"/>
    <property type="project" value="InterPro"/>
</dbReference>
<dbReference type="PANTHER" id="PTHR43065">
    <property type="entry name" value="SENSOR HISTIDINE KINASE"/>
    <property type="match status" value="1"/>
</dbReference>
<dbReference type="PROSITE" id="PS50109">
    <property type="entry name" value="HIS_KIN"/>
    <property type="match status" value="1"/>
</dbReference>
<proteinExistence type="predicted"/>
<dbReference type="SUPFAM" id="SSF52172">
    <property type="entry name" value="CheY-like"/>
    <property type="match status" value="1"/>
</dbReference>
<dbReference type="CDD" id="cd16919">
    <property type="entry name" value="HATPase_CckA-like"/>
    <property type="match status" value="1"/>
</dbReference>
<evidence type="ECO:0000256" key="3">
    <source>
        <dbReference type="ARBA" id="ARBA00022553"/>
    </source>
</evidence>
<dbReference type="EMBL" id="FQUP01000001">
    <property type="protein sequence ID" value="SHF10487.1"/>
    <property type="molecule type" value="Genomic_DNA"/>
</dbReference>
<evidence type="ECO:0000313" key="8">
    <source>
        <dbReference type="EMBL" id="SHF10487.1"/>
    </source>
</evidence>
<dbReference type="InterPro" id="IPR036890">
    <property type="entry name" value="HATPase_C_sf"/>
</dbReference>
<accession>A0A1M4YY54</accession>
<feature type="domain" description="Response regulatory" evidence="7">
    <location>
        <begin position="607"/>
        <end position="722"/>
    </location>
</feature>
<dbReference type="AlphaFoldDB" id="A0A1M4YY54"/>
<keyword evidence="5" id="KW-0812">Transmembrane</keyword>
<dbReference type="SUPFAM" id="SSF47384">
    <property type="entry name" value="Homodimeric domain of signal transducing histidine kinase"/>
    <property type="match status" value="1"/>
</dbReference>
<dbReference type="InterPro" id="IPR001789">
    <property type="entry name" value="Sig_transdc_resp-reg_receiver"/>
</dbReference>
<dbReference type="CDD" id="cd18161">
    <property type="entry name" value="REC_hyHK_blue-like"/>
    <property type="match status" value="1"/>
</dbReference>
<dbReference type="InterPro" id="IPR003661">
    <property type="entry name" value="HisK_dim/P_dom"/>
</dbReference>
<evidence type="ECO:0000256" key="1">
    <source>
        <dbReference type="ARBA" id="ARBA00000085"/>
    </source>
</evidence>
<keyword evidence="5" id="KW-1133">Transmembrane helix</keyword>
<evidence type="ECO:0000256" key="2">
    <source>
        <dbReference type="ARBA" id="ARBA00012438"/>
    </source>
</evidence>
<dbReference type="PROSITE" id="PS50110">
    <property type="entry name" value="RESPONSE_REGULATORY"/>
    <property type="match status" value="1"/>
</dbReference>
<evidence type="ECO:0000256" key="4">
    <source>
        <dbReference type="PROSITE-ProRule" id="PRU00169"/>
    </source>
</evidence>
<dbReference type="InterPro" id="IPR004358">
    <property type="entry name" value="Sig_transdc_His_kin-like_C"/>
</dbReference>
<dbReference type="CDD" id="cd12914">
    <property type="entry name" value="PDC1_DGC_like"/>
    <property type="match status" value="1"/>
</dbReference>
<evidence type="ECO:0000259" key="6">
    <source>
        <dbReference type="PROSITE" id="PS50109"/>
    </source>
</evidence>
<name>A0A1M4YY54_9HYPH</name>
<dbReference type="Pfam" id="PF00512">
    <property type="entry name" value="HisKA"/>
    <property type="match status" value="1"/>
</dbReference>
<dbReference type="InterPro" id="IPR005467">
    <property type="entry name" value="His_kinase_dom"/>
</dbReference>
<protein>
    <recommendedName>
        <fullName evidence="2">histidine kinase</fullName>
        <ecNumber evidence="2">2.7.13.3</ecNumber>
    </recommendedName>
</protein>
<keyword evidence="8" id="KW-0418">Kinase</keyword>
<dbReference type="EC" id="2.7.13.3" evidence="2"/>
<dbReference type="Gene3D" id="3.40.50.2300">
    <property type="match status" value="1"/>
</dbReference>
<feature type="modified residue" description="4-aspartylphosphate" evidence="4">
    <location>
        <position position="657"/>
    </location>
</feature>
<dbReference type="Gene3D" id="1.10.287.130">
    <property type="match status" value="1"/>
</dbReference>
<dbReference type="Pfam" id="PF00072">
    <property type="entry name" value="Response_reg"/>
    <property type="match status" value="1"/>
</dbReference>
<dbReference type="CDD" id="cd12915">
    <property type="entry name" value="PDC2_DGC_like"/>
    <property type="match status" value="1"/>
</dbReference>
<keyword evidence="9" id="KW-1185">Reference proteome</keyword>
<feature type="transmembrane region" description="Helical" evidence="5">
    <location>
        <begin position="287"/>
        <end position="310"/>
    </location>
</feature>
<gene>
    <name evidence="8" type="ORF">SAMN02745157_1654</name>
</gene>
<organism evidence="8 9">
    <name type="scientific">Kaistia soli DSM 19436</name>
    <dbReference type="NCBI Taxonomy" id="1122133"/>
    <lineage>
        <taxon>Bacteria</taxon>
        <taxon>Pseudomonadati</taxon>
        <taxon>Pseudomonadota</taxon>
        <taxon>Alphaproteobacteria</taxon>
        <taxon>Hyphomicrobiales</taxon>
        <taxon>Kaistiaceae</taxon>
        <taxon>Kaistia</taxon>
    </lineage>
</organism>
<feature type="domain" description="Histidine kinase" evidence="6">
    <location>
        <begin position="359"/>
        <end position="583"/>
    </location>
</feature>
<evidence type="ECO:0000259" key="7">
    <source>
        <dbReference type="PROSITE" id="PS50110"/>
    </source>
</evidence>
<dbReference type="PRINTS" id="PR00344">
    <property type="entry name" value="BCTRLSENSOR"/>
</dbReference>
<dbReference type="Gene3D" id="3.30.565.10">
    <property type="entry name" value="Histidine kinase-like ATPase, C-terminal domain"/>
    <property type="match status" value="1"/>
</dbReference>
<reference evidence="8 9" key="1">
    <citation type="submission" date="2016-11" db="EMBL/GenBank/DDBJ databases">
        <authorList>
            <person name="Jaros S."/>
            <person name="Januszkiewicz K."/>
            <person name="Wedrychowicz H."/>
        </authorList>
    </citation>
    <scope>NUCLEOTIDE SEQUENCE [LARGE SCALE GENOMIC DNA]</scope>
    <source>
        <strain evidence="8 9">DSM 19436</strain>
    </source>
</reference>
<keyword evidence="3 4" id="KW-0597">Phosphoprotein</keyword>
<comment type="catalytic activity">
    <reaction evidence="1">
        <text>ATP + protein L-histidine = ADP + protein N-phospho-L-histidine.</text>
        <dbReference type="EC" id="2.7.13.3"/>
    </reaction>
</comment>
<dbReference type="SMART" id="SM00388">
    <property type="entry name" value="HisKA"/>
    <property type="match status" value="1"/>
</dbReference>